<dbReference type="InterPro" id="IPR018357">
    <property type="entry name" value="Hexapep_transf_CS"/>
</dbReference>
<dbReference type="GO" id="GO:0009245">
    <property type="term" value="P:lipid A biosynthetic process"/>
    <property type="evidence" value="ECO:0007669"/>
    <property type="project" value="UniProtKB-UniRule"/>
</dbReference>
<dbReference type="InterPro" id="IPR007691">
    <property type="entry name" value="LpxD"/>
</dbReference>
<evidence type="ECO:0000313" key="9">
    <source>
        <dbReference type="EMBL" id="SJZ34964.1"/>
    </source>
</evidence>
<keyword evidence="1 7" id="KW-0444">Lipid biosynthesis</keyword>
<protein>
    <recommendedName>
        <fullName evidence="7">UDP-3-O-acylglucosamine N-acyltransferase</fullName>
        <ecNumber evidence="7">2.3.1.191</ecNumber>
    </recommendedName>
</protein>
<evidence type="ECO:0000256" key="4">
    <source>
        <dbReference type="ARBA" id="ARBA00022737"/>
    </source>
</evidence>
<evidence type="ECO:0000313" key="10">
    <source>
        <dbReference type="Proteomes" id="UP000191153"/>
    </source>
</evidence>
<dbReference type="PANTHER" id="PTHR43378">
    <property type="entry name" value="UDP-3-O-ACYLGLUCOSAMINE N-ACYLTRANSFERASE"/>
    <property type="match status" value="1"/>
</dbReference>
<dbReference type="Pfam" id="PF04613">
    <property type="entry name" value="LpxD"/>
    <property type="match status" value="1"/>
</dbReference>
<comment type="similarity">
    <text evidence="7">Belongs to the transferase hexapeptide repeat family. LpxD subfamily.</text>
</comment>
<organism evidence="9 10">
    <name type="scientific">Cetobacterium ceti</name>
    <dbReference type="NCBI Taxonomy" id="180163"/>
    <lineage>
        <taxon>Bacteria</taxon>
        <taxon>Fusobacteriati</taxon>
        <taxon>Fusobacteriota</taxon>
        <taxon>Fusobacteriia</taxon>
        <taxon>Fusobacteriales</taxon>
        <taxon>Fusobacteriaceae</taxon>
        <taxon>Cetobacterium</taxon>
    </lineage>
</organism>
<comment type="catalytic activity">
    <reaction evidence="7">
        <text>a UDP-3-O-[(3R)-3-hydroxyacyl]-alpha-D-glucosamine + a (3R)-hydroxyacyl-[ACP] = a UDP-2-N,3-O-bis[(3R)-3-hydroxyacyl]-alpha-D-glucosamine + holo-[ACP] + H(+)</text>
        <dbReference type="Rhea" id="RHEA:53836"/>
        <dbReference type="Rhea" id="RHEA-COMP:9685"/>
        <dbReference type="Rhea" id="RHEA-COMP:9945"/>
        <dbReference type="ChEBI" id="CHEBI:15378"/>
        <dbReference type="ChEBI" id="CHEBI:64479"/>
        <dbReference type="ChEBI" id="CHEBI:78827"/>
        <dbReference type="ChEBI" id="CHEBI:137740"/>
        <dbReference type="ChEBI" id="CHEBI:137748"/>
        <dbReference type="EC" id="2.3.1.191"/>
    </reaction>
</comment>
<feature type="active site" description="Proton acceptor" evidence="7">
    <location>
        <position position="234"/>
    </location>
</feature>
<dbReference type="Gene3D" id="3.40.1390.10">
    <property type="entry name" value="MurE/MurF, N-terminal domain"/>
    <property type="match status" value="1"/>
</dbReference>
<proteinExistence type="inferred from homology"/>
<comment type="pathway">
    <text evidence="7">Bacterial outer membrane biogenesis; LPS lipid A biosynthesis.</text>
</comment>
<evidence type="ECO:0000256" key="2">
    <source>
        <dbReference type="ARBA" id="ARBA00022556"/>
    </source>
</evidence>
<evidence type="ECO:0000259" key="8">
    <source>
        <dbReference type="Pfam" id="PF04613"/>
    </source>
</evidence>
<keyword evidence="3 7" id="KW-0808">Transferase</keyword>
<dbReference type="InterPro" id="IPR001451">
    <property type="entry name" value="Hexapep"/>
</dbReference>
<evidence type="ECO:0000256" key="5">
    <source>
        <dbReference type="ARBA" id="ARBA00023098"/>
    </source>
</evidence>
<keyword evidence="4 7" id="KW-0677">Repeat</keyword>
<dbReference type="EC" id="2.3.1.191" evidence="7"/>
<dbReference type="AlphaFoldDB" id="A0A1T4JXW6"/>
<keyword evidence="10" id="KW-1185">Reference proteome</keyword>
<dbReference type="SUPFAM" id="SSF51161">
    <property type="entry name" value="Trimeric LpxA-like enzymes"/>
    <property type="match status" value="1"/>
</dbReference>
<comment type="subunit">
    <text evidence="7">Homotrimer.</text>
</comment>
<sequence>MSYKISDLANLLGCEIKGDLSLEVSGLAPFFQAQEDSLTFASDEKFLKKLNETKAIAVIVPDISLPEIGKTYLVVKENPRLLMPKLLGFFKRETKKMEKMIEDSATIGENCEIAPNVYIGHDVKIGNNVKIYPNVTISEGVEIGEGTVIYSNVTIREFVKIGRNCVFQPGAVIGSDGFGFIKVGGNNTKIDQIGSVVIEDEVEIGANTTVDRGAIGDTIIKKYTKIDNLVQIAHNDIIGENCLIISQVGIAGSVEVGNNTTLAGQVGVAGHLKIGSNVTVAAKSGIMGNVKDNQVMSGYPLVSHRDDLKIKATLRKLPEMAKKLKELEKKIMEK</sequence>
<feature type="domain" description="UDP-3-O-[3-hydroxymyristoyl] glucosamine N-acyltransferase non-repeat region" evidence="8">
    <location>
        <begin position="22"/>
        <end position="87"/>
    </location>
</feature>
<accession>A0A1T4JXW6</accession>
<dbReference type="InterPro" id="IPR020573">
    <property type="entry name" value="UDP_GlcNAc_AcTrfase_non-rep"/>
</dbReference>
<dbReference type="NCBIfam" id="TIGR01853">
    <property type="entry name" value="lipid_A_lpxD"/>
    <property type="match status" value="1"/>
</dbReference>
<evidence type="ECO:0000256" key="1">
    <source>
        <dbReference type="ARBA" id="ARBA00022516"/>
    </source>
</evidence>
<dbReference type="Proteomes" id="UP000191153">
    <property type="component" value="Unassembled WGS sequence"/>
</dbReference>
<dbReference type="RefSeq" id="WP_078692719.1">
    <property type="nucleotide sequence ID" value="NZ_FUWX01000004.1"/>
</dbReference>
<dbReference type="HAMAP" id="MF_00523">
    <property type="entry name" value="LpxD"/>
    <property type="match status" value="1"/>
</dbReference>
<dbReference type="NCBIfam" id="NF002060">
    <property type="entry name" value="PRK00892.1"/>
    <property type="match status" value="1"/>
</dbReference>
<dbReference type="UniPathway" id="UPA00973"/>
<comment type="function">
    <text evidence="7">Catalyzes the N-acylation of UDP-3-O-acylglucosamine using 3-hydroxyacyl-ACP as the acyl donor. Is involved in the biosynthesis of lipid A, a phosphorylated glycolipid that anchors the lipopolysaccharide to the outer membrane of the cell.</text>
</comment>
<dbReference type="Gene3D" id="2.160.10.10">
    <property type="entry name" value="Hexapeptide repeat proteins"/>
    <property type="match status" value="1"/>
</dbReference>
<keyword evidence="5 7" id="KW-0443">Lipid metabolism</keyword>
<dbReference type="EMBL" id="FUWX01000004">
    <property type="protein sequence ID" value="SJZ34964.1"/>
    <property type="molecule type" value="Genomic_DNA"/>
</dbReference>
<dbReference type="STRING" id="180163.SAMN02745174_00171"/>
<dbReference type="OrthoDB" id="9784739at2"/>
<dbReference type="PANTHER" id="PTHR43378:SF2">
    <property type="entry name" value="UDP-3-O-ACYLGLUCOSAMINE N-ACYLTRANSFERASE 1, MITOCHONDRIAL-RELATED"/>
    <property type="match status" value="1"/>
</dbReference>
<dbReference type="CDD" id="cd03352">
    <property type="entry name" value="LbH_LpxD"/>
    <property type="match status" value="1"/>
</dbReference>
<dbReference type="GO" id="GO:0016020">
    <property type="term" value="C:membrane"/>
    <property type="evidence" value="ECO:0007669"/>
    <property type="project" value="GOC"/>
</dbReference>
<evidence type="ECO:0000256" key="6">
    <source>
        <dbReference type="ARBA" id="ARBA00023315"/>
    </source>
</evidence>
<gene>
    <name evidence="7" type="primary">lpxD</name>
    <name evidence="9" type="ORF">SAMN02745174_00171</name>
</gene>
<name>A0A1T4JXW6_9FUSO</name>
<dbReference type="GO" id="GO:0103118">
    <property type="term" value="F:UDP-3-O-[(3R)-3-hydroxyacyl]-glucosamine N-acyltransferase activity"/>
    <property type="evidence" value="ECO:0007669"/>
    <property type="project" value="UniProtKB-EC"/>
</dbReference>
<dbReference type="InterPro" id="IPR011004">
    <property type="entry name" value="Trimer_LpxA-like_sf"/>
</dbReference>
<evidence type="ECO:0000256" key="3">
    <source>
        <dbReference type="ARBA" id="ARBA00022679"/>
    </source>
</evidence>
<dbReference type="PROSITE" id="PS00101">
    <property type="entry name" value="HEXAPEP_TRANSFERASES"/>
    <property type="match status" value="2"/>
</dbReference>
<dbReference type="Pfam" id="PF00132">
    <property type="entry name" value="Hexapep"/>
    <property type="match status" value="2"/>
</dbReference>
<keyword evidence="6 7" id="KW-0012">Acyltransferase</keyword>
<keyword evidence="2 7" id="KW-0441">Lipid A biosynthesis</keyword>
<reference evidence="9 10" key="1">
    <citation type="submission" date="2017-02" db="EMBL/GenBank/DDBJ databases">
        <authorList>
            <person name="Peterson S.W."/>
        </authorList>
    </citation>
    <scope>NUCLEOTIDE SEQUENCE [LARGE SCALE GENOMIC DNA]</scope>
    <source>
        <strain evidence="9 10">ATCC 700028</strain>
    </source>
</reference>
<dbReference type="GO" id="GO:0016410">
    <property type="term" value="F:N-acyltransferase activity"/>
    <property type="evidence" value="ECO:0007669"/>
    <property type="project" value="InterPro"/>
</dbReference>
<evidence type="ECO:0000256" key="7">
    <source>
        <dbReference type="HAMAP-Rule" id="MF_00523"/>
    </source>
</evidence>